<evidence type="ECO:0000313" key="2">
    <source>
        <dbReference type="WBParaSite" id="PSAMB.scaffold101size79781.g1827.t1"/>
    </source>
</evidence>
<reference evidence="2" key="1">
    <citation type="submission" date="2022-11" db="UniProtKB">
        <authorList>
            <consortium name="WormBaseParasite"/>
        </authorList>
    </citation>
    <scope>IDENTIFICATION</scope>
</reference>
<organism evidence="1 2">
    <name type="scientific">Plectus sambesii</name>
    <dbReference type="NCBI Taxonomy" id="2011161"/>
    <lineage>
        <taxon>Eukaryota</taxon>
        <taxon>Metazoa</taxon>
        <taxon>Ecdysozoa</taxon>
        <taxon>Nematoda</taxon>
        <taxon>Chromadorea</taxon>
        <taxon>Plectida</taxon>
        <taxon>Plectina</taxon>
        <taxon>Plectoidea</taxon>
        <taxon>Plectidae</taxon>
        <taxon>Plectus</taxon>
    </lineage>
</organism>
<dbReference type="AlphaFoldDB" id="A0A914UIK9"/>
<proteinExistence type="predicted"/>
<sequence>MQWMKLPDDETWRGPYWAGVPLRQSTICCQDRRKMTQKRHPMPALSRRAGKLVRGKSVHGERCGRVSHQTVVRTLTYIDGVRAIFFVALRKRRSGNSIIIARDRAGAAALYDTTTRFYNPPC</sequence>
<evidence type="ECO:0000313" key="1">
    <source>
        <dbReference type="Proteomes" id="UP000887566"/>
    </source>
</evidence>
<dbReference type="WBParaSite" id="PSAMB.scaffold101size79781.g1827.t1">
    <property type="protein sequence ID" value="PSAMB.scaffold101size79781.g1827.t1"/>
    <property type="gene ID" value="PSAMB.scaffold101size79781.g1827"/>
</dbReference>
<protein>
    <submittedName>
        <fullName evidence="2">Uncharacterized protein</fullName>
    </submittedName>
</protein>
<dbReference type="Proteomes" id="UP000887566">
    <property type="component" value="Unplaced"/>
</dbReference>
<keyword evidence="1" id="KW-1185">Reference proteome</keyword>
<accession>A0A914UIK9</accession>
<name>A0A914UIK9_9BILA</name>